<dbReference type="Proteomes" id="UP000464507">
    <property type="component" value="Chromosome"/>
</dbReference>
<dbReference type="KEGG" id="mant:BHD05_06035"/>
<evidence type="ECO:0000313" key="2">
    <source>
        <dbReference type="EMBL" id="QHO69274.1"/>
    </source>
</evidence>
<dbReference type="EMBL" id="CP017146">
    <property type="protein sequence ID" value="QHO69274.1"/>
    <property type="molecule type" value="Genomic_DNA"/>
</dbReference>
<organism evidence="2 3">
    <name type="scientific">Marisediminicola antarctica</name>
    <dbReference type="NCBI Taxonomy" id="674079"/>
    <lineage>
        <taxon>Bacteria</taxon>
        <taxon>Bacillati</taxon>
        <taxon>Actinomycetota</taxon>
        <taxon>Actinomycetes</taxon>
        <taxon>Micrococcales</taxon>
        <taxon>Microbacteriaceae</taxon>
        <taxon>Marisediminicola</taxon>
    </lineage>
</organism>
<accession>A0A7L5AIQ3</accession>
<sequence>MPRSRLLLLLGVTAPALACALVGLTHPTRLTADTALYWQNMHIGLIFLFPLIGLAPWLIARRVDRRLGWIAALGGYGFATLYTALDVLAGVAAGALVLGGETDATGPVYEIARVLARIGVWSLIAAVVVAGVAAFLQARMAAVPGFVLAALGAYLVYPGHIYFPIGTASMGLLAAGFALLALAVTRVPVPVDAHEPTRAP</sequence>
<name>A0A7L5AIQ3_9MICO</name>
<keyword evidence="3" id="KW-1185">Reference proteome</keyword>
<evidence type="ECO:0000313" key="3">
    <source>
        <dbReference type="Proteomes" id="UP000464507"/>
    </source>
</evidence>
<gene>
    <name evidence="2" type="ORF">BHD05_06035</name>
</gene>
<feature type="transmembrane region" description="Helical" evidence="1">
    <location>
        <begin position="67"/>
        <end position="98"/>
    </location>
</feature>
<feature type="transmembrane region" description="Helical" evidence="1">
    <location>
        <begin position="163"/>
        <end position="184"/>
    </location>
</feature>
<dbReference type="OrthoDB" id="3785831at2"/>
<feature type="transmembrane region" description="Helical" evidence="1">
    <location>
        <begin position="42"/>
        <end position="60"/>
    </location>
</feature>
<dbReference type="RefSeq" id="WP_161885642.1">
    <property type="nucleotide sequence ID" value="NZ_CP017146.1"/>
</dbReference>
<keyword evidence="1" id="KW-1133">Transmembrane helix</keyword>
<keyword evidence="1" id="KW-0472">Membrane</keyword>
<reference evidence="2 3" key="1">
    <citation type="submission" date="2016-09" db="EMBL/GenBank/DDBJ databases">
        <title>Complete genome sequence of microbes from the polar regions.</title>
        <authorList>
            <person name="Liao L."/>
            <person name="Chen B."/>
        </authorList>
    </citation>
    <scope>NUCLEOTIDE SEQUENCE [LARGE SCALE GENOMIC DNA]</scope>
    <source>
        <strain evidence="2 3">ZS314</strain>
    </source>
</reference>
<feature type="transmembrane region" description="Helical" evidence="1">
    <location>
        <begin position="118"/>
        <end position="136"/>
    </location>
</feature>
<dbReference type="AlphaFoldDB" id="A0A7L5AIQ3"/>
<feature type="transmembrane region" description="Helical" evidence="1">
    <location>
        <begin position="141"/>
        <end position="157"/>
    </location>
</feature>
<evidence type="ECO:0000256" key="1">
    <source>
        <dbReference type="SAM" id="Phobius"/>
    </source>
</evidence>
<protein>
    <submittedName>
        <fullName evidence="2">Uncharacterized protein</fullName>
    </submittedName>
</protein>
<keyword evidence="1" id="KW-0812">Transmembrane</keyword>
<proteinExistence type="predicted"/>